<dbReference type="Gene3D" id="3.90.550.20">
    <property type="match status" value="1"/>
</dbReference>
<reference evidence="2" key="1">
    <citation type="journal article" date="2015" name="Nature">
        <title>Complex archaea that bridge the gap between prokaryotes and eukaryotes.</title>
        <authorList>
            <person name="Spang A."/>
            <person name="Saw J.H."/>
            <person name="Jorgensen S.L."/>
            <person name="Zaremba-Niedzwiedzka K."/>
            <person name="Martijn J."/>
            <person name="Lind A.E."/>
            <person name="van Eijk R."/>
            <person name="Schleper C."/>
            <person name="Guy L."/>
            <person name="Ettema T.J."/>
        </authorList>
    </citation>
    <scope>NUCLEOTIDE SEQUENCE</scope>
</reference>
<organism evidence="2">
    <name type="scientific">marine sediment metagenome</name>
    <dbReference type="NCBI Taxonomy" id="412755"/>
    <lineage>
        <taxon>unclassified sequences</taxon>
        <taxon>metagenomes</taxon>
        <taxon>ecological metagenomes</taxon>
    </lineage>
</organism>
<name>A0A0F8Y0H4_9ZZZZ</name>
<feature type="non-terminal residue" evidence="2">
    <location>
        <position position="374"/>
    </location>
</feature>
<dbReference type="InterPro" id="IPR029044">
    <property type="entry name" value="Nucleotide-diphossugar_trans"/>
</dbReference>
<dbReference type="EMBL" id="LAZR01056159">
    <property type="protein sequence ID" value="KKK74778.1"/>
    <property type="molecule type" value="Genomic_DNA"/>
</dbReference>
<dbReference type="Pfam" id="PF04488">
    <property type="entry name" value="Gly_transf_sug"/>
    <property type="match status" value="1"/>
</dbReference>
<dbReference type="SUPFAM" id="SSF53448">
    <property type="entry name" value="Nucleotide-diphospho-sugar transferases"/>
    <property type="match status" value="1"/>
</dbReference>
<accession>A0A0F8Y0H4</accession>
<evidence type="ECO:0000313" key="2">
    <source>
        <dbReference type="EMBL" id="KKK74778.1"/>
    </source>
</evidence>
<dbReference type="InterPro" id="IPR007577">
    <property type="entry name" value="GlycoTrfase_DXD_sugar-bd_CS"/>
</dbReference>
<dbReference type="AlphaFoldDB" id="A0A0F8Y0H4"/>
<evidence type="ECO:0000256" key="1">
    <source>
        <dbReference type="SAM" id="Coils"/>
    </source>
</evidence>
<comment type="caution">
    <text evidence="2">The sequence shown here is derived from an EMBL/GenBank/DDBJ whole genome shotgun (WGS) entry which is preliminary data.</text>
</comment>
<proteinExistence type="predicted"/>
<keyword evidence="1" id="KW-0175">Coiled coil</keyword>
<feature type="coiled-coil region" evidence="1">
    <location>
        <begin position="302"/>
        <end position="329"/>
    </location>
</feature>
<protein>
    <submittedName>
        <fullName evidence="2">Uncharacterized protein</fullName>
    </submittedName>
</protein>
<gene>
    <name evidence="2" type="ORF">LCGC14_2880350</name>
</gene>
<sequence>MYTFDLRTFSDNDIQLLARKYRLDPVKMNIHHELAIRIASPYIKHQRAAFPANMKFQDIHVIWIGSAIPAKYLKNIKTWFEIFKPSNIYLWYDSKNPLFKPGDPLRKQSAGGIKLRNINDYAFFNPAHYELPLQIVQKLENIYNIESGKTDRVVGGVTFGKSTNEMIINFGLATDILRLLVLYTYPGLYLDTDTTIDDHYTSDDLRICNSGFCFAWQHPSKAFIGGLGNNIIYYNGTPEAKHLLERYLNNIVKHEEFNIGYDSIDLCRYITDPGYWQQQTIQTSGPQAIPATIPRSEPSATLKLYTRLAKEAEENAEHWQRKADTYDVAQYLHRKEILTIKLQRLVGKDDADEIKELEARLDMTLDQVVAEYRV</sequence>